<proteinExistence type="inferred from homology"/>
<dbReference type="SMART" id="SM00470">
    <property type="entry name" value="ParB"/>
    <property type="match status" value="1"/>
</dbReference>
<dbReference type="Gene3D" id="3.90.1530.10">
    <property type="entry name" value="Conserved hypothetical protein from pyrococcus furiosus pfu- 392566-001, ParB domain"/>
    <property type="match status" value="1"/>
</dbReference>
<evidence type="ECO:0000256" key="1">
    <source>
        <dbReference type="ARBA" id="ARBA00006295"/>
    </source>
</evidence>
<comment type="similarity">
    <text evidence="1">Belongs to the ParB family.</text>
</comment>
<dbReference type="PANTHER" id="PTHR33375:SF1">
    <property type="entry name" value="CHROMOSOME-PARTITIONING PROTEIN PARB-RELATED"/>
    <property type="match status" value="1"/>
</dbReference>
<dbReference type="InterPro" id="IPR036086">
    <property type="entry name" value="ParB/Sulfiredoxin_sf"/>
</dbReference>
<feature type="domain" description="ParB-like N-terminal" evidence="2">
    <location>
        <begin position="41"/>
        <end position="142"/>
    </location>
</feature>
<dbReference type="InterPro" id="IPR004437">
    <property type="entry name" value="ParB/RepB/Spo0J"/>
</dbReference>
<dbReference type="GO" id="GO:0005694">
    <property type="term" value="C:chromosome"/>
    <property type="evidence" value="ECO:0007669"/>
    <property type="project" value="TreeGrafter"/>
</dbReference>
<accession>A0A7Z1MIR2</accession>
<gene>
    <name evidence="3" type="ORF">BCS90_17595</name>
</gene>
<dbReference type="NCBIfam" id="TIGR00180">
    <property type="entry name" value="parB_part"/>
    <property type="match status" value="1"/>
</dbReference>
<name>A0A7Z1MIR2_9VIBR</name>
<dbReference type="SUPFAM" id="SSF110849">
    <property type="entry name" value="ParB/Sulfiredoxin"/>
    <property type="match status" value="1"/>
</dbReference>
<dbReference type="GO" id="GO:0007059">
    <property type="term" value="P:chromosome segregation"/>
    <property type="evidence" value="ECO:0007669"/>
    <property type="project" value="TreeGrafter"/>
</dbReference>
<sequence length="396" mass="44902">MNGFVLKAADTAQKTLNQQADLSALPPKQQVRKIEVEDEILLVPWEFIHPDPNQPRKERDPVEFLKVSNSIKQTKGNTQPVIIRKHPSIRGEYMLVAGEGRWTACKEHNLNVRSILKQDFDDELSNPEQAWNKLFVQVSENVGRNDLLLVREAESLERLVSTYTAKLPAKDVGKMLGYDKTKTSRLMKLALAPESIKQLSLDGVSQNINMLILLMDLYSLVDESAFSKYLLKVREKELFERGLREIVRNLKPSKKLKATQPQLNNGEVDPSPLITKALTNTKCEDKLATIIHSHLKRAKDEGFSINEKAISEHLESMTPTSLKTLSDFDTIVDQCVVLYEPSNDKSQPSPPSKERQFLEMESFEQVDGDLLIRIKGQKQPLKINKNDVQALKAIVI</sequence>
<evidence type="ECO:0000313" key="3">
    <source>
        <dbReference type="EMBL" id="PMP29209.1"/>
    </source>
</evidence>
<dbReference type="EMBL" id="MDBS01000028">
    <property type="protein sequence ID" value="PMP29209.1"/>
    <property type="molecule type" value="Genomic_DNA"/>
</dbReference>
<dbReference type="GO" id="GO:0045881">
    <property type="term" value="P:positive regulation of sporulation resulting in formation of a cellular spore"/>
    <property type="evidence" value="ECO:0007669"/>
    <property type="project" value="TreeGrafter"/>
</dbReference>
<dbReference type="AlphaFoldDB" id="A0A7Z1MIR2"/>
<dbReference type="SUPFAM" id="SSF109709">
    <property type="entry name" value="KorB DNA-binding domain-like"/>
    <property type="match status" value="1"/>
</dbReference>
<dbReference type="InterPro" id="IPR050336">
    <property type="entry name" value="Chromosome_partition/occlusion"/>
</dbReference>
<dbReference type="GO" id="GO:0003677">
    <property type="term" value="F:DNA binding"/>
    <property type="evidence" value="ECO:0007669"/>
    <property type="project" value="InterPro"/>
</dbReference>
<reference evidence="3" key="1">
    <citation type="submission" date="2016-07" db="EMBL/GenBank/DDBJ databases">
        <authorList>
            <person name="Kauffman K."/>
            <person name="Arevalo P."/>
            <person name="Polz M.F."/>
        </authorList>
    </citation>
    <scope>NUCLEOTIDE SEQUENCE</scope>
    <source>
        <strain evidence="3">10N.222.46.E12</strain>
    </source>
</reference>
<comment type="caution">
    <text evidence="3">The sequence shown here is derived from an EMBL/GenBank/DDBJ whole genome shotgun (WGS) entry which is preliminary data.</text>
</comment>
<dbReference type="Pfam" id="PF02195">
    <property type="entry name" value="ParB_N"/>
    <property type="match status" value="1"/>
</dbReference>
<organism evidence="3">
    <name type="scientific">Vibrio cyclitrophicus</name>
    <dbReference type="NCBI Taxonomy" id="47951"/>
    <lineage>
        <taxon>Bacteria</taxon>
        <taxon>Pseudomonadati</taxon>
        <taxon>Pseudomonadota</taxon>
        <taxon>Gammaproteobacteria</taxon>
        <taxon>Vibrionales</taxon>
        <taxon>Vibrionaceae</taxon>
        <taxon>Vibrio</taxon>
    </lineage>
</organism>
<evidence type="ECO:0000259" key="2">
    <source>
        <dbReference type="SMART" id="SM00470"/>
    </source>
</evidence>
<dbReference type="Gene3D" id="1.10.10.2830">
    <property type="match status" value="1"/>
</dbReference>
<dbReference type="InterPro" id="IPR003115">
    <property type="entry name" value="ParB_N"/>
</dbReference>
<dbReference type="PANTHER" id="PTHR33375">
    <property type="entry name" value="CHROMOSOME-PARTITIONING PROTEIN PARB-RELATED"/>
    <property type="match status" value="1"/>
</dbReference>
<protein>
    <recommendedName>
        <fullName evidence="2">ParB-like N-terminal domain-containing protein</fullName>
    </recommendedName>
</protein>
<reference evidence="3" key="2">
    <citation type="journal article" date="2018" name="Nature">
        <title>A major lineage of non-tailed dsDNA viruses as unrecognized killers of marine bacteria.</title>
        <authorList>
            <person name="Kauffman K.M."/>
            <person name="Hussain F.A."/>
            <person name="Yang J."/>
            <person name="Arevalo P."/>
            <person name="Brown J.M."/>
            <person name="Chang W.K."/>
            <person name="VanInsberghe D."/>
            <person name="Elsherbini J."/>
            <person name="Sharma R.S."/>
            <person name="Cutler M.B."/>
            <person name="Kelly L."/>
            <person name="Polz M.F."/>
        </authorList>
    </citation>
    <scope>NUCLEOTIDE SEQUENCE</scope>
    <source>
        <strain evidence="3">10N.222.46.E12</strain>
    </source>
</reference>